<dbReference type="PANTHER" id="PTHR33525">
    <property type="match status" value="1"/>
</dbReference>
<comment type="caution">
    <text evidence="2">The sequence shown here is derived from an EMBL/GenBank/DDBJ whole genome shotgun (WGS) entry which is preliminary data.</text>
</comment>
<dbReference type="InterPro" id="IPR052340">
    <property type="entry name" value="RNase_Y/CdgJ"/>
</dbReference>
<sequence length="281" mass="31420">MNAKEYAINADDIFVLPEAVVKIKQLIDDETASMYEIAEIINYDPAIMAQVLKISNSALYKFPNTITTVSKAIQVIGTRSVYDLVLAYGVANAFKSIEPDVIDLERFWERGVSCGLLAKYFAEELGIKEPERLFVCGLLHNLGELVMVKLNPDVARACAKIDADTKPLTLELANLKFSYADISAELMTLWGLPVEIYQPIKRVHVDIATALSREDQILQLSYLLSVNNVFKEFYSAKEGLESQHYESLGLDLEQIDNALDFTNLQLISALALFSPSSFSMY</sequence>
<dbReference type="AlphaFoldDB" id="A0A136A450"/>
<gene>
    <name evidence="2" type="ORF">AX660_08300</name>
</gene>
<dbReference type="InterPro" id="IPR013976">
    <property type="entry name" value="HDOD"/>
</dbReference>
<proteinExistence type="predicted"/>
<dbReference type="Gene3D" id="1.10.3210.10">
    <property type="entry name" value="Hypothetical protein af1432"/>
    <property type="match status" value="1"/>
</dbReference>
<keyword evidence="3" id="KW-1185">Reference proteome</keyword>
<reference evidence="3" key="1">
    <citation type="submission" date="2016-02" db="EMBL/GenBank/DDBJ databases">
        <authorList>
            <person name="Schultz-Johansen M."/>
            <person name="Glaring M.A."/>
            <person name="Bech P.K."/>
            <person name="Stougaard P."/>
        </authorList>
    </citation>
    <scope>NUCLEOTIDE SEQUENCE [LARGE SCALE GENOMIC DNA]</scope>
    <source>
        <strain evidence="3">S66</strain>
    </source>
</reference>
<evidence type="ECO:0000313" key="3">
    <source>
        <dbReference type="Proteomes" id="UP000070299"/>
    </source>
</evidence>
<dbReference type="RefSeq" id="WP_068373594.1">
    <property type="nucleotide sequence ID" value="NZ_LSNE01000003.1"/>
</dbReference>
<dbReference type="STRING" id="1799789.AX660_08300"/>
<keyword evidence="2" id="KW-0418">Kinase</keyword>
<dbReference type="Pfam" id="PF08668">
    <property type="entry name" value="HDOD"/>
    <property type="match status" value="1"/>
</dbReference>
<dbReference type="GO" id="GO:0016301">
    <property type="term" value="F:kinase activity"/>
    <property type="evidence" value="ECO:0007669"/>
    <property type="project" value="UniProtKB-KW"/>
</dbReference>
<organism evidence="2 3">
    <name type="scientific">Paraglaciecola hydrolytica</name>
    <dbReference type="NCBI Taxonomy" id="1799789"/>
    <lineage>
        <taxon>Bacteria</taxon>
        <taxon>Pseudomonadati</taxon>
        <taxon>Pseudomonadota</taxon>
        <taxon>Gammaproteobacteria</taxon>
        <taxon>Alteromonadales</taxon>
        <taxon>Alteromonadaceae</taxon>
        <taxon>Paraglaciecola</taxon>
    </lineage>
</organism>
<dbReference type="PANTHER" id="PTHR33525:SF3">
    <property type="entry name" value="RIBONUCLEASE Y"/>
    <property type="match status" value="1"/>
</dbReference>
<evidence type="ECO:0000259" key="1">
    <source>
        <dbReference type="PROSITE" id="PS51833"/>
    </source>
</evidence>
<dbReference type="EMBL" id="LSNE01000003">
    <property type="protein sequence ID" value="KXI30001.1"/>
    <property type="molecule type" value="Genomic_DNA"/>
</dbReference>
<evidence type="ECO:0000313" key="2">
    <source>
        <dbReference type="EMBL" id="KXI30001.1"/>
    </source>
</evidence>
<feature type="domain" description="HDOD" evidence="1">
    <location>
        <begin position="13"/>
        <end position="206"/>
    </location>
</feature>
<dbReference type="PROSITE" id="PS51833">
    <property type="entry name" value="HDOD"/>
    <property type="match status" value="1"/>
</dbReference>
<name>A0A136A450_9ALTE</name>
<keyword evidence="2" id="KW-0808">Transferase</keyword>
<protein>
    <submittedName>
        <fullName evidence="2">Histidine kinase</fullName>
    </submittedName>
</protein>
<accession>A0A136A450</accession>
<dbReference type="SUPFAM" id="SSF109604">
    <property type="entry name" value="HD-domain/PDEase-like"/>
    <property type="match status" value="1"/>
</dbReference>
<dbReference type="Proteomes" id="UP000070299">
    <property type="component" value="Unassembled WGS sequence"/>
</dbReference>
<dbReference type="OrthoDB" id="9770715at2"/>